<feature type="compositionally biased region" description="Basic and acidic residues" evidence="1">
    <location>
        <begin position="128"/>
        <end position="185"/>
    </location>
</feature>
<comment type="caution">
    <text evidence="2">The sequence shown here is derived from an EMBL/GenBank/DDBJ whole genome shotgun (WGS) entry which is preliminary data.</text>
</comment>
<dbReference type="PANTHER" id="PTHR31968">
    <property type="entry name" value="SERINE/ARGININE-RELATED PROTEIN 53"/>
    <property type="match status" value="1"/>
</dbReference>
<feature type="compositionally biased region" description="Polar residues" evidence="1">
    <location>
        <begin position="263"/>
        <end position="286"/>
    </location>
</feature>
<feature type="compositionally biased region" description="Basic and acidic residues" evidence="1">
    <location>
        <begin position="203"/>
        <end position="262"/>
    </location>
</feature>
<evidence type="ECO:0000313" key="2">
    <source>
        <dbReference type="EMBL" id="GAX75604.1"/>
    </source>
</evidence>
<protein>
    <submittedName>
        <fullName evidence="2">Uncharacterized protein</fullName>
    </submittedName>
</protein>
<dbReference type="EMBL" id="BEGY01000013">
    <property type="protein sequence ID" value="GAX75604.1"/>
    <property type="molecule type" value="Genomic_DNA"/>
</dbReference>
<dbReference type="GO" id="GO:0005634">
    <property type="term" value="C:nucleus"/>
    <property type="evidence" value="ECO:0007669"/>
    <property type="project" value="TreeGrafter"/>
</dbReference>
<feature type="region of interest" description="Disordered" evidence="1">
    <location>
        <begin position="105"/>
        <end position="286"/>
    </location>
</feature>
<dbReference type="Proteomes" id="UP000232323">
    <property type="component" value="Unassembled WGS sequence"/>
</dbReference>
<dbReference type="GO" id="GO:0000380">
    <property type="term" value="P:alternative mRNA splicing, via spliceosome"/>
    <property type="evidence" value="ECO:0007669"/>
    <property type="project" value="InterPro"/>
</dbReference>
<name>A0A250WXP3_9CHLO</name>
<dbReference type="GO" id="GO:0005737">
    <property type="term" value="C:cytoplasm"/>
    <property type="evidence" value="ECO:0007669"/>
    <property type="project" value="TreeGrafter"/>
</dbReference>
<gene>
    <name evidence="2" type="ORF">CEUSTIGMA_g3048.t1</name>
</gene>
<organism evidence="2 3">
    <name type="scientific">Chlamydomonas eustigma</name>
    <dbReference type="NCBI Taxonomy" id="1157962"/>
    <lineage>
        <taxon>Eukaryota</taxon>
        <taxon>Viridiplantae</taxon>
        <taxon>Chlorophyta</taxon>
        <taxon>core chlorophytes</taxon>
        <taxon>Chlorophyceae</taxon>
        <taxon>CS clade</taxon>
        <taxon>Chlamydomonadales</taxon>
        <taxon>Chlamydomonadaceae</taxon>
        <taxon>Chlamydomonas</taxon>
    </lineage>
</organism>
<evidence type="ECO:0000256" key="1">
    <source>
        <dbReference type="SAM" id="MobiDB-lite"/>
    </source>
</evidence>
<keyword evidence="3" id="KW-1185">Reference proteome</keyword>
<dbReference type="PANTHER" id="PTHR31968:SF4">
    <property type="entry name" value="SERINE_ARGININE-RELATED PROTEIN 53"/>
    <property type="match status" value="1"/>
</dbReference>
<accession>A0A250WXP3</accession>
<dbReference type="AlphaFoldDB" id="A0A250WXP3"/>
<reference evidence="2 3" key="1">
    <citation type="submission" date="2017-08" db="EMBL/GenBank/DDBJ databases">
        <title>Acidophilic green algal genome provides insights into adaptation to an acidic environment.</title>
        <authorList>
            <person name="Hirooka S."/>
            <person name="Hirose Y."/>
            <person name="Kanesaki Y."/>
            <person name="Higuchi S."/>
            <person name="Fujiwara T."/>
            <person name="Onuma R."/>
            <person name="Era A."/>
            <person name="Ohbayashi R."/>
            <person name="Uzuka A."/>
            <person name="Nozaki H."/>
            <person name="Yoshikawa H."/>
            <person name="Miyagishima S.Y."/>
        </authorList>
    </citation>
    <scope>NUCLEOTIDE SEQUENCE [LARGE SCALE GENOMIC DNA]</scope>
    <source>
        <strain evidence="2 3">NIES-2499</strain>
    </source>
</reference>
<evidence type="ECO:0000313" key="3">
    <source>
        <dbReference type="Proteomes" id="UP000232323"/>
    </source>
</evidence>
<proteinExistence type="predicted"/>
<dbReference type="OrthoDB" id="552187at2759"/>
<sequence length="537" mass="60183">MEEEKADDLFRLFTKTDAAAKQKKGLGFGAEEHGGFCESRVTAKHLEDVSFMQSMFVKEGTSTKKLLSAAESAAKARKDAEMAASARRSAANLVASKLAEKAAELKRQKQNSYEGHLGQDQGAKALHMRTELPKDKLNERNFAYEHKGREDAEEQRSFKGGRVKDSDYPKSKGDDDKPGRDEDRRRSPHTSCRYSCRSRSRSRSRERTSSRRDEGRRDREHKAEPRCHEGQQHDVYERRDDVFGSRGRDSKPEALSRRDVHQKSSTKIPNAASTSTAHFSRSIPGWNNMTPAERLKAQTRLSLQQASKGSQVRDHVEREAAIKDAESEGRLATEELAAARPWTRFVFDRAAPLDEQGARPSLAFLEEDRGDAGAREVEDAAFATHGRDGKPVGEVALNALSFRHNSQVAAQKQRESEHDAAIFGAQPQRVEEGSADRGPHISHNSDLMCKRGSQVGMYVSSRLDNDEDGPVIVTEEELKLMTSRSDEVNSGENVRLGVDGKEASACFLHQSDEIKTQQSTMTWRERAMQARFRKQQL</sequence>
<dbReference type="InterPro" id="IPR034604">
    <property type="entry name" value="SRRP53"/>
</dbReference>
<dbReference type="STRING" id="1157962.A0A250WXP3"/>